<keyword evidence="1" id="KW-0472">Membrane</keyword>
<organism evidence="2 3">
    <name type="scientific">Thiomicrorhabdus xiamenensis</name>
    <dbReference type="NCBI Taxonomy" id="2739063"/>
    <lineage>
        <taxon>Bacteria</taxon>
        <taxon>Pseudomonadati</taxon>
        <taxon>Pseudomonadota</taxon>
        <taxon>Gammaproteobacteria</taxon>
        <taxon>Thiotrichales</taxon>
        <taxon>Piscirickettsiaceae</taxon>
        <taxon>Thiomicrorhabdus</taxon>
    </lineage>
</organism>
<feature type="transmembrane region" description="Helical" evidence="1">
    <location>
        <begin position="60"/>
        <end position="80"/>
    </location>
</feature>
<dbReference type="RefSeq" id="WP_173283875.1">
    <property type="nucleotide sequence ID" value="NZ_CP054020.1"/>
</dbReference>
<dbReference type="EMBL" id="CP054020">
    <property type="protein sequence ID" value="QKI88279.1"/>
    <property type="molecule type" value="Genomic_DNA"/>
</dbReference>
<evidence type="ECO:0000256" key="1">
    <source>
        <dbReference type="SAM" id="Phobius"/>
    </source>
</evidence>
<evidence type="ECO:0000313" key="3">
    <source>
        <dbReference type="Proteomes" id="UP000504724"/>
    </source>
</evidence>
<name>A0A7D4SI78_9GAMM</name>
<dbReference type="Proteomes" id="UP000504724">
    <property type="component" value="Chromosome"/>
</dbReference>
<keyword evidence="1" id="KW-0812">Transmembrane</keyword>
<gene>
    <name evidence="2" type="ORF">HQN79_01150</name>
</gene>
<dbReference type="AlphaFoldDB" id="A0A7D4SI78"/>
<proteinExistence type="predicted"/>
<protein>
    <submittedName>
        <fullName evidence="2">Uncharacterized protein</fullName>
    </submittedName>
</protein>
<evidence type="ECO:0000313" key="2">
    <source>
        <dbReference type="EMBL" id="QKI88279.1"/>
    </source>
</evidence>
<keyword evidence="1" id="KW-1133">Transmembrane helix</keyword>
<reference evidence="2 3" key="1">
    <citation type="submission" date="2020-05" db="EMBL/GenBank/DDBJ databases">
        <title>Thiomicrorhabdus sediminis sp.nov. and Thiomicrorhabdus xiamenensis sp.nov., novel sulfur-oxidizing bacteria isolated from coastal sediment.</title>
        <authorList>
            <person name="Liu X."/>
        </authorList>
    </citation>
    <scope>NUCLEOTIDE SEQUENCE [LARGE SCALE GENOMIC DNA]</scope>
    <source>
        <strain evidence="2 3">G2</strain>
    </source>
</reference>
<accession>A0A7D4SI78</accession>
<dbReference type="KEGG" id="txa:HQN79_01150"/>
<sequence length="98" mass="10927">MKQILRKLAAPILRPLENSTGEYEYSPSHRTVLKIMGVLFFGIAGITLYFSLMINELGGILPVVLFGGIGLICLLVAFVGTDKEVAKLWRNRNEKFSK</sequence>
<feature type="transmembrane region" description="Helical" evidence="1">
    <location>
        <begin position="35"/>
        <end position="54"/>
    </location>
</feature>
<keyword evidence="3" id="KW-1185">Reference proteome</keyword>